<evidence type="ECO:0000313" key="3">
    <source>
        <dbReference type="Proteomes" id="UP001357485"/>
    </source>
</evidence>
<protein>
    <submittedName>
        <fullName evidence="2">Uncharacterized protein</fullName>
    </submittedName>
</protein>
<proteinExistence type="predicted"/>
<feature type="non-terminal residue" evidence="2">
    <location>
        <position position="1"/>
    </location>
</feature>
<dbReference type="Proteomes" id="UP001357485">
    <property type="component" value="Unassembled WGS sequence"/>
</dbReference>
<accession>A0ABR0M1C0</accession>
<name>A0ABR0M1C0_9PEZI</name>
<keyword evidence="3" id="KW-1185">Reference proteome</keyword>
<feature type="coiled-coil region" evidence="1">
    <location>
        <begin position="10"/>
        <end position="117"/>
    </location>
</feature>
<organism evidence="2 3">
    <name type="scientific">Cryomyces antarcticus</name>
    <dbReference type="NCBI Taxonomy" id="329879"/>
    <lineage>
        <taxon>Eukaryota</taxon>
        <taxon>Fungi</taxon>
        <taxon>Dikarya</taxon>
        <taxon>Ascomycota</taxon>
        <taxon>Pezizomycotina</taxon>
        <taxon>Dothideomycetes</taxon>
        <taxon>Dothideomycetes incertae sedis</taxon>
        <taxon>Cryomyces</taxon>
    </lineage>
</organism>
<dbReference type="EMBL" id="JAVRRA010003770">
    <property type="protein sequence ID" value="KAK5276074.1"/>
    <property type="molecule type" value="Genomic_DNA"/>
</dbReference>
<sequence length="140" mass="16124">ALLVRHETYIADAERERKRMNASIESLEQEKQELEAKNTTVIVENRCLLNELEELNSAVTESDSHVRSLEATLASTKQELQRLNALAYRTERLEQQLASLEKDHDQLQNTLRTTEEGERSAIQRLNKAELTLADLHDQIE</sequence>
<comment type="caution">
    <text evidence="2">The sequence shown here is derived from an EMBL/GenBank/DDBJ whole genome shotgun (WGS) entry which is preliminary data.</text>
</comment>
<dbReference type="Gene3D" id="1.10.287.1490">
    <property type="match status" value="1"/>
</dbReference>
<evidence type="ECO:0000313" key="2">
    <source>
        <dbReference type="EMBL" id="KAK5276074.1"/>
    </source>
</evidence>
<evidence type="ECO:0000256" key="1">
    <source>
        <dbReference type="SAM" id="Coils"/>
    </source>
</evidence>
<dbReference type="SUPFAM" id="SSF90257">
    <property type="entry name" value="Myosin rod fragments"/>
    <property type="match status" value="1"/>
</dbReference>
<gene>
    <name evidence="2" type="ORF">LTR16_011768</name>
</gene>
<reference evidence="2 3" key="1">
    <citation type="submission" date="2023-08" db="EMBL/GenBank/DDBJ databases">
        <title>Black Yeasts Isolated from many extreme environments.</title>
        <authorList>
            <person name="Coleine C."/>
            <person name="Stajich J.E."/>
            <person name="Selbmann L."/>
        </authorList>
    </citation>
    <scope>NUCLEOTIDE SEQUENCE [LARGE SCALE GENOMIC DNA]</scope>
    <source>
        <strain evidence="2 3">CCFEE 536</strain>
    </source>
</reference>
<feature type="non-terminal residue" evidence="2">
    <location>
        <position position="140"/>
    </location>
</feature>
<keyword evidence="1" id="KW-0175">Coiled coil</keyword>